<dbReference type="Pfam" id="PF09995">
    <property type="entry name" value="MPAB_Lcp_cat"/>
    <property type="match status" value="1"/>
</dbReference>
<gene>
    <name evidence="2" type="ORF">ACFFQA_01715</name>
</gene>
<dbReference type="InterPro" id="IPR046366">
    <property type="entry name" value="MPAB"/>
</dbReference>
<protein>
    <submittedName>
        <fullName evidence="2">Oxygenase MpaB family protein</fullName>
        <ecNumber evidence="2">1.-.-.-</ecNumber>
    </submittedName>
</protein>
<dbReference type="PANTHER" id="PTHR36124:SF1">
    <property type="entry name" value="ER-BOUND OXYGENASE MPAB_MPAB'_RUBBER OXYGENASE CATALYTIC DOMAIN-CONTAINING PROTEIN"/>
    <property type="match status" value="1"/>
</dbReference>
<sequence length="286" mass="33545">MDPFGRFDRLRRIERLDPERHHLLIYRVSAGLELPWDYTRALEVALFRTFCVPSISRLLDRTREFADRPQRRYDDTRVLMGELALHGYDSARGKVALRTMNRLHGRFDISNDDMLYVLSTFVYEPVRWIAKYGWRPLSEHERIAGYVFYREVGRRMGIKDIPPSYEAFERFNVDFERDSCEYHRSNEAVGRSTLEMFCGWFPPPMRAAAEQGVLAVLDESSRKAFGFPEPSSRTQRVVDGLLRVHGLVERWSPRRYVNRLERGTVNRTYPGYPNGYRLEDVGAHGG</sequence>
<organism evidence="2 3">
    <name type="scientific">Allokutzneria oryzae</name>
    <dbReference type="NCBI Taxonomy" id="1378989"/>
    <lineage>
        <taxon>Bacteria</taxon>
        <taxon>Bacillati</taxon>
        <taxon>Actinomycetota</taxon>
        <taxon>Actinomycetes</taxon>
        <taxon>Pseudonocardiales</taxon>
        <taxon>Pseudonocardiaceae</taxon>
        <taxon>Allokutzneria</taxon>
    </lineage>
</organism>
<proteinExistence type="predicted"/>
<feature type="domain" description="ER-bound oxygenase mpaB/mpaB'/Rubber oxygenase catalytic" evidence="1">
    <location>
        <begin position="62"/>
        <end position="244"/>
    </location>
</feature>
<dbReference type="InterPro" id="IPR018713">
    <property type="entry name" value="MPAB/Lcp_cat_dom"/>
</dbReference>
<accession>A0ABV5ZP41</accession>
<evidence type="ECO:0000259" key="1">
    <source>
        <dbReference type="Pfam" id="PF09995"/>
    </source>
</evidence>
<evidence type="ECO:0000313" key="2">
    <source>
        <dbReference type="EMBL" id="MFB9902647.1"/>
    </source>
</evidence>
<dbReference type="RefSeq" id="WP_377849723.1">
    <property type="nucleotide sequence ID" value="NZ_JBHLZU010000002.1"/>
</dbReference>
<keyword evidence="2" id="KW-0560">Oxidoreductase</keyword>
<dbReference type="EMBL" id="JBHLZU010000002">
    <property type="protein sequence ID" value="MFB9902647.1"/>
    <property type="molecule type" value="Genomic_DNA"/>
</dbReference>
<reference evidence="2 3" key="1">
    <citation type="submission" date="2024-09" db="EMBL/GenBank/DDBJ databases">
        <authorList>
            <person name="Sun Q."/>
            <person name="Mori K."/>
        </authorList>
    </citation>
    <scope>NUCLEOTIDE SEQUENCE [LARGE SCALE GENOMIC DNA]</scope>
    <source>
        <strain evidence="2 3">TBRC 7907</strain>
    </source>
</reference>
<dbReference type="GO" id="GO:0016491">
    <property type="term" value="F:oxidoreductase activity"/>
    <property type="evidence" value="ECO:0007669"/>
    <property type="project" value="UniProtKB-KW"/>
</dbReference>
<dbReference type="PANTHER" id="PTHR36124">
    <property type="match status" value="1"/>
</dbReference>
<dbReference type="Proteomes" id="UP001589693">
    <property type="component" value="Unassembled WGS sequence"/>
</dbReference>
<keyword evidence="3" id="KW-1185">Reference proteome</keyword>
<evidence type="ECO:0000313" key="3">
    <source>
        <dbReference type="Proteomes" id="UP001589693"/>
    </source>
</evidence>
<name>A0ABV5ZP41_9PSEU</name>
<dbReference type="EC" id="1.-.-.-" evidence="2"/>
<comment type="caution">
    <text evidence="2">The sequence shown here is derived from an EMBL/GenBank/DDBJ whole genome shotgun (WGS) entry which is preliminary data.</text>
</comment>